<reference evidence="1 2" key="1">
    <citation type="journal article" date="2005" name="Science">
        <title>Genome sequence of Theileria parva, a bovine pathogen that transforms lymphocytes.</title>
        <authorList>
            <person name="Gardner M.J."/>
            <person name="Bishop R."/>
            <person name="Shah T."/>
            <person name="de Villiers E.P."/>
            <person name="Carlton J.M."/>
            <person name="Hall N."/>
            <person name="Ren Q."/>
            <person name="Paulsen I.T."/>
            <person name="Pain A."/>
            <person name="Berriman M."/>
            <person name="Wilson R.J.M."/>
            <person name="Sato S."/>
            <person name="Ralph S.A."/>
            <person name="Mann D.J."/>
            <person name="Xiong Z."/>
            <person name="Shallom S.J."/>
            <person name="Weidman J."/>
            <person name="Jiang L."/>
            <person name="Lynn J."/>
            <person name="Weaver B."/>
            <person name="Shoaibi A."/>
            <person name="Domingo A.R."/>
            <person name="Wasawo D."/>
            <person name="Crabtree J."/>
            <person name="Wortman J.R."/>
            <person name="Haas B."/>
            <person name="Angiuoli S.V."/>
            <person name="Creasy T.H."/>
            <person name="Lu C."/>
            <person name="Suh B."/>
            <person name="Silva J.C."/>
            <person name="Utterback T.R."/>
            <person name="Feldblyum T.V."/>
            <person name="Pertea M."/>
            <person name="Allen J."/>
            <person name="Nierman W.C."/>
            <person name="Taracha E.L.N."/>
            <person name="Salzberg S.L."/>
            <person name="White O.R."/>
            <person name="Fitzhugh H.A."/>
            <person name="Morzaria S."/>
            <person name="Venter J.C."/>
            <person name="Fraser C.M."/>
            <person name="Nene V."/>
        </authorList>
    </citation>
    <scope>NUCLEOTIDE SEQUENCE [LARGE SCALE GENOMIC DNA]</scope>
    <source>
        <strain evidence="1 2">Muguga</strain>
    </source>
</reference>
<sequence length="346" mass="38784">MNNADDLYSVVTGSHLSDPGKCSEISAFLLQLLSKDYNSISSTYDKLLNDDEKLRRNLHNFVLDSAPIALKNINYSNNSFQHVENLSRTAFDISKSSSSISHKATELKDSLSRVVSELTEINSEYSDYKYLNTLLTFLNEFELKSDYKNLPFLLSLNQVLNSIPDAKESKLGTFLLNKVKGLLSSVESELFKSFSNDYDENAKTIELIKKIGLSSAHDVSVGFLKNRFDYLSNCFKSCINSAKTNAHSSLQGAVNTLKNIYPISLTYKNVFGDIDVYLSTFVNRAFQEFIDTVTTITRSSEFTLHQNLNLSGLDSEIINLSNLLAPLGLSFHIITNFTFTSLLTHC</sequence>
<proteinExistence type="predicted"/>
<dbReference type="EMBL" id="AAGK01000006">
    <property type="protein sequence ID" value="EAN30609.1"/>
    <property type="molecule type" value="Genomic_DNA"/>
</dbReference>
<organism evidence="1 2">
    <name type="scientific">Theileria parva</name>
    <name type="common">East coast fever infection agent</name>
    <dbReference type="NCBI Taxonomy" id="5875"/>
    <lineage>
        <taxon>Eukaryota</taxon>
        <taxon>Sar</taxon>
        <taxon>Alveolata</taxon>
        <taxon>Apicomplexa</taxon>
        <taxon>Aconoidasida</taxon>
        <taxon>Piroplasmida</taxon>
        <taxon>Theileriidae</taxon>
        <taxon>Theileria</taxon>
    </lineage>
</organism>
<dbReference type="RefSeq" id="XP_762892.1">
    <property type="nucleotide sequence ID" value="XM_757799.1"/>
</dbReference>
<dbReference type="AlphaFoldDB" id="Q4MYS3"/>
<evidence type="ECO:0000313" key="1">
    <source>
        <dbReference type="EMBL" id="EAN30609.1"/>
    </source>
</evidence>
<protein>
    <submittedName>
        <fullName evidence="1">Uncharacterized protein</fullName>
    </submittedName>
</protein>
<accession>Q4MYS3</accession>
<comment type="caution">
    <text evidence="1">The sequence shown here is derived from an EMBL/GenBank/DDBJ whole genome shotgun (WGS) entry which is preliminary data.</text>
</comment>
<dbReference type="OMA" id="KNINCCT"/>
<dbReference type="VEuPathDB" id="PiroplasmaDB:TpMuguga_03g00768"/>
<name>Q4MYS3_THEPA</name>
<keyword evidence="2" id="KW-1185">Reference proteome</keyword>
<dbReference type="KEGG" id="tpv:TP03_0768"/>
<dbReference type="GeneID" id="3499701"/>
<gene>
    <name evidence="1" type="ordered locus">TP03_0768</name>
</gene>
<dbReference type="eggNOG" id="ENOG502QXMX">
    <property type="taxonomic scope" value="Eukaryota"/>
</dbReference>
<dbReference type="Proteomes" id="UP000001949">
    <property type="component" value="Unassembled WGS sequence"/>
</dbReference>
<evidence type="ECO:0000313" key="2">
    <source>
        <dbReference type="Proteomes" id="UP000001949"/>
    </source>
</evidence>
<dbReference type="InParanoid" id="Q4MYS3"/>